<sequence>MPKLYLFQHFQDEFLLEILARLYISKVQNTEYTGSDFILKVQNFNSKWTEVFEELHFKTDWVISKVRNSNSKWTEVFEGLKLHSETDYCLELHFEMDHCLEVLYRWTTISSEEVDRVISRVWNLKQTEVPISRRTRFAYFQRSSRGIRSHRLSRRLPDKF</sequence>
<dbReference type="AlphaFoldDB" id="A0A2Z6RD98"/>
<keyword evidence="2" id="KW-1185">Reference proteome</keyword>
<name>A0A2Z6RD98_9GLOM</name>
<organism evidence="1 2">
    <name type="scientific">Rhizophagus clarus</name>
    <dbReference type="NCBI Taxonomy" id="94130"/>
    <lineage>
        <taxon>Eukaryota</taxon>
        <taxon>Fungi</taxon>
        <taxon>Fungi incertae sedis</taxon>
        <taxon>Mucoromycota</taxon>
        <taxon>Glomeromycotina</taxon>
        <taxon>Glomeromycetes</taxon>
        <taxon>Glomerales</taxon>
        <taxon>Glomeraceae</taxon>
        <taxon>Rhizophagus</taxon>
    </lineage>
</organism>
<proteinExistence type="predicted"/>
<protein>
    <submittedName>
        <fullName evidence="1">Uncharacterized protein</fullName>
    </submittedName>
</protein>
<dbReference type="EMBL" id="BEXD01003212">
    <property type="protein sequence ID" value="GBC00536.1"/>
    <property type="molecule type" value="Genomic_DNA"/>
</dbReference>
<accession>A0A2Z6RD98</accession>
<gene>
    <name evidence="1" type="ORF">RclHR1_03890021</name>
</gene>
<comment type="caution">
    <text evidence="1">The sequence shown here is derived from an EMBL/GenBank/DDBJ whole genome shotgun (WGS) entry which is preliminary data.</text>
</comment>
<reference evidence="1 2" key="1">
    <citation type="submission" date="2017-11" db="EMBL/GenBank/DDBJ databases">
        <title>The genome of Rhizophagus clarus HR1 reveals common genetic basis of auxotrophy among arbuscular mycorrhizal fungi.</title>
        <authorList>
            <person name="Kobayashi Y."/>
        </authorList>
    </citation>
    <scope>NUCLEOTIDE SEQUENCE [LARGE SCALE GENOMIC DNA]</scope>
    <source>
        <strain evidence="1 2">HR1</strain>
    </source>
</reference>
<dbReference type="Proteomes" id="UP000247702">
    <property type="component" value="Unassembled WGS sequence"/>
</dbReference>
<evidence type="ECO:0000313" key="2">
    <source>
        <dbReference type="Proteomes" id="UP000247702"/>
    </source>
</evidence>
<evidence type="ECO:0000313" key="1">
    <source>
        <dbReference type="EMBL" id="GBC00536.1"/>
    </source>
</evidence>